<dbReference type="PANTHER" id="PTHR34883">
    <property type="entry name" value="SERINE-RICH PROTEIN, PUTATIVE-RELATED-RELATED"/>
    <property type="match status" value="1"/>
</dbReference>
<accession>A0A6A6GVV3</accession>
<protein>
    <recommendedName>
        <fullName evidence="3">Plastocyanin-like domain-containing protein</fullName>
    </recommendedName>
</protein>
<sequence>PVPQYTHEVSVGAQGDFLFNPRLVEAGVGDIVRFHFLMLNHTLTQSSLNKPCTPSNLFDTGFIHSNPQNATNNTLLFLVQNTDPQWFLCKQTKPISHCHAGMVFAINPRDNFARFLEYARQSTTTPLPSVATR</sequence>
<feature type="non-terminal residue" evidence="1">
    <location>
        <position position="1"/>
    </location>
</feature>
<organism evidence="1 2">
    <name type="scientific">Viridothelium virens</name>
    <name type="common">Speckled blister lichen</name>
    <name type="synonym">Trypethelium virens</name>
    <dbReference type="NCBI Taxonomy" id="1048519"/>
    <lineage>
        <taxon>Eukaryota</taxon>
        <taxon>Fungi</taxon>
        <taxon>Dikarya</taxon>
        <taxon>Ascomycota</taxon>
        <taxon>Pezizomycotina</taxon>
        <taxon>Dothideomycetes</taxon>
        <taxon>Dothideomycetes incertae sedis</taxon>
        <taxon>Trypetheliales</taxon>
        <taxon>Trypetheliaceae</taxon>
        <taxon>Viridothelium</taxon>
    </lineage>
</organism>
<dbReference type="OrthoDB" id="2331100at2759"/>
<name>A0A6A6GVV3_VIRVR</name>
<feature type="non-terminal residue" evidence="1">
    <location>
        <position position="133"/>
    </location>
</feature>
<keyword evidence="2" id="KW-1185">Reference proteome</keyword>
<dbReference type="AlphaFoldDB" id="A0A6A6GVV3"/>
<evidence type="ECO:0008006" key="3">
    <source>
        <dbReference type="Google" id="ProtNLM"/>
    </source>
</evidence>
<reference evidence="1" key="1">
    <citation type="journal article" date="2020" name="Stud. Mycol.">
        <title>101 Dothideomycetes genomes: a test case for predicting lifestyles and emergence of pathogens.</title>
        <authorList>
            <person name="Haridas S."/>
            <person name="Albert R."/>
            <person name="Binder M."/>
            <person name="Bloem J."/>
            <person name="Labutti K."/>
            <person name="Salamov A."/>
            <person name="Andreopoulos B."/>
            <person name="Baker S."/>
            <person name="Barry K."/>
            <person name="Bills G."/>
            <person name="Bluhm B."/>
            <person name="Cannon C."/>
            <person name="Castanera R."/>
            <person name="Culley D."/>
            <person name="Daum C."/>
            <person name="Ezra D."/>
            <person name="Gonzalez J."/>
            <person name="Henrissat B."/>
            <person name="Kuo A."/>
            <person name="Liang C."/>
            <person name="Lipzen A."/>
            <person name="Lutzoni F."/>
            <person name="Magnuson J."/>
            <person name="Mondo S."/>
            <person name="Nolan M."/>
            <person name="Ohm R."/>
            <person name="Pangilinan J."/>
            <person name="Park H.-J."/>
            <person name="Ramirez L."/>
            <person name="Alfaro M."/>
            <person name="Sun H."/>
            <person name="Tritt A."/>
            <person name="Yoshinaga Y."/>
            <person name="Zwiers L.-H."/>
            <person name="Turgeon B."/>
            <person name="Goodwin S."/>
            <person name="Spatafora J."/>
            <person name="Crous P."/>
            <person name="Grigoriev I."/>
        </authorList>
    </citation>
    <scope>NUCLEOTIDE SEQUENCE</scope>
    <source>
        <strain evidence="1">Tuck. ex Michener</strain>
    </source>
</reference>
<proteinExistence type="predicted"/>
<evidence type="ECO:0000313" key="1">
    <source>
        <dbReference type="EMBL" id="KAF2229453.1"/>
    </source>
</evidence>
<dbReference type="EMBL" id="ML991863">
    <property type="protein sequence ID" value="KAF2229453.1"/>
    <property type="molecule type" value="Genomic_DNA"/>
</dbReference>
<dbReference type="SUPFAM" id="SSF49503">
    <property type="entry name" value="Cupredoxins"/>
    <property type="match status" value="1"/>
</dbReference>
<evidence type="ECO:0000313" key="2">
    <source>
        <dbReference type="Proteomes" id="UP000800092"/>
    </source>
</evidence>
<dbReference type="Proteomes" id="UP000800092">
    <property type="component" value="Unassembled WGS sequence"/>
</dbReference>
<dbReference type="InterPro" id="IPR008972">
    <property type="entry name" value="Cupredoxin"/>
</dbReference>
<dbReference type="InterPro" id="IPR052953">
    <property type="entry name" value="Ser-rich/MCO-related"/>
</dbReference>
<dbReference type="PANTHER" id="PTHR34883:SF16">
    <property type="entry name" value="RICH PROTEIN, PUTATIVE-RELATED"/>
    <property type="match status" value="1"/>
</dbReference>
<dbReference type="Gene3D" id="2.60.40.420">
    <property type="entry name" value="Cupredoxins - blue copper proteins"/>
    <property type="match status" value="1"/>
</dbReference>
<gene>
    <name evidence="1" type="ORF">EV356DRAFT_416250</name>
</gene>